<organism evidence="1 2">
    <name type="scientific">Bartonella apis</name>
    <dbReference type="NCBI Taxonomy" id="1686310"/>
    <lineage>
        <taxon>Bacteria</taxon>
        <taxon>Pseudomonadati</taxon>
        <taxon>Pseudomonadota</taxon>
        <taxon>Alphaproteobacteria</taxon>
        <taxon>Hyphomicrobiales</taxon>
        <taxon>Bartonellaceae</taxon>
        <taxon>Bartonella</taxon>
    </lineage>
</organism>
<evidence type="ECO:0000313" key="2">
    <source>
        <dbReference type="Proteomes" id="UP000187344"/>
    </source>
</evidence>
<accession>A0A1R0F6Z0</accession>
<reference evidence="1 2" key="1">
    <citation type="submission" date="2016-12" db="EMBL/GenBank/DDBJ databases">
        <title>Comparative genomics of Bartonella apis.</title>
        <authorList>
            <person name="Engel P."/>
        </authorList>
    </citation>
    <scope>NUCLEOTIDE SEQUENCE [LARGE SCALE GENOMIC DNA]</scope>
    <source>
        <strain evidence="1 2">PEB0149</strain>
    </source>
</reference>
<name>A0A1R0F6Z0_9HYPH</name>
<dbReference type="EMBL" id="LXYT01000003">
    <property type="protein sequence ID" value="OLY42719.1"/>
    <property type="molecule type" value="Genomic_DNA"/>
</dbReference>
<protein>
    <submittedName>
        <fullName evidence="1">Uncharacterized protein</fullName>
    </submittedName>
</protein>
<dbReference type="AlphaFoldDB" id="A0A1R0F6Z0"/>
<comment type="caution">
    <text evidence="1">The sequence shown here is derived from an EMBL/GenBank/DDBJ whole genome shotgun (WGS) entry which is preliminary data.</text>
</comment>
<dbReference type="Proteomes" id="UP000187344">
    <property type="component" value="Unassembled WGS sequence"/>
</dbReference>
<evidence type="ECO:0000313" key="1">
    <source>
        <dbReference type="EMBL" id="OLY42719.1"/>
    </source>
</evidence>
<proteinExistence type="predicted"/>
<dbReference type="RefSeq" id="WP_178391800.1">
    <property type="nucleotide sequence ID" value="NZ_CALYQA010000003.1"/>
</dbReference>
<sequence>MSLERVKIIGYIVDMSLQMNIMANNVNSPFLAYLLEMVAKEGQHIMKNDAVNKENR</sequence>
<keyword evidence="2" id="KW-1185">Reference proteome</keyword>
<gene>
    <name evidence="1" type="ORF">PEB0149_001260</name>
</gene>